<gene>
    <name evidence="1" type="ORF">MN202_15755</name>
</gene>
<evidence type="ECO:0000313" key="1">
    <source>
        <dbReference type="EMBL" id="MEH8018697.1"/>
    </source>
</evidence>
<accession>A0ABU8CB00</accession>
<dbReference type="RefSeq" id="WP_335737100.1">
    <property type="nucleotide sequence ID" value="NZ_JALAAR010000015.1"/>
</dbReference>
<comment type="caution">
    <text evidence="1">The sequence shown here is derived from an EMBL/GenBank/DDBJ whole genome shotgun (WGS) entry which is preliminary data.</text>
</comment>
<organism evidence="1 2">
    <name type="scientific">Rheinheimera muenzenbergensis</name>
    <dbReference type="NCBI Taxonomy" id="1193628"/>
    <lineage>
        <taxon>Bacteria</taxon>
        <taxon>Pseudomonadati</taxon>
        <taxon>Pseudomonadota</taxon>
        <taxon>Gammaproteobacteria</taxon>
        <taxon>Chromatiales</taxon>
        <taxon>Chromatiaceae</taxon>
        <taxon>Rheinheimera</taxon>
    </lineage>
</organism>
<name>A0ABU8CB00_9GAMM</name>
<proteinExistence type="predicted"/>
<protein>
    <submittedName>
        <fullName evidence="1">Uncharacterized protein</fullName>
    </submittedName>
</protein>
<dbReference type="EMBL" id="JALAAR010000015">
    <property type="protein sequence ID" value="MEH8018697.1"/>
    <property type="molecule type" value="Genomic_DNA"/>
</dbReference>
<reference evidence="1 2" key="1">
    <citation type="journal article" date="2023" name="Ecotoxicol. Environ. Saf.">
        <title>Mercury remediation potential of mercury-resistant strain Rheinheimera metallidurans sp. nov. isolated from a municipal waste dumping site.</title>
        <authorList>
            <person name="Yadav V."/>
            <person name="Manjhi A."/>
            <person name="Vadakedath N."/>
        </authorList>
    </citation>
    <scope>NUCLEOTIDE SEQUENCE [LARGE SCALE GENOMIC DNA]</scope>
    <source>
        <strain evidence="1 2">E-49</strain>
    </source>
</reference>
<sequence>MTRQSGAVLLISLILLMVMSLLLTAMLTVTQLSHKSALAAQQQLQLSQQALQQHLAALPVAGQAIPVQLLAQCPGAYAGWSEGVLQCAVIRHESQQFSANRQAFIEYSSLLLLQNLAEE</sequence>
<dbReference type="Proteomes" id="UP001375382">
    <property type="component" value="Unassembled WGS sequence"/>
</dbReference>
<evidence type="ECO:0000313" key="2">
    <source>
        <dbReference type="Proteomes" id="UP001375382"/>
    </source>
</evidence>
<keyword evidence="2" id="KW-1185">Reference proteome</keyword>